<comment type="caution">
    <text evidence="2">The sequence shown here is derived from an EMBL/GenBank/DDBJ whole genome shotgun (WGS) entry which is preliminary data.</text>
</comment>
<sequence>MWLVECPSFWDQGLIRPLVTEDGELVLMCDSCTAVWRTPAGIEEFDHVEPAAPDWSIGPDTHVRPGTTRWADPADVTAAGWGELRWRELPYAADPGPPPPALTGSARDGQPSAHSRA</sequence>
<organism evidence="2 3">
    <name type="scientific">Amycolatopsis ultiminotia</name>
    <dbReference type="NCBI Taxonomy" id="543629"/>
    <lineage>
        <taxon>Bacteria</taxon>
        <taxon>Bacillati</taxon>
        <taxon>Actinomycetota</taxon>
        <taxon>Actinomycetes</taxon>
        <taxon>Pseudonocardiales</taxon>
        <taxon>Pseudonocardiaceae</taxon>
        <taxon>Amycolatopsis</taxon>
    </lineage>
</organism>
<gene>
    <name evidence="2" type="ORF">GCM10022222_66110</name>
</gene>
<dbReference type="RefSeq" id="WP_344866956.1">
    <property type="nucleotide sequence ID" value="NZ_BAAAZN010000018.1"/>
</dbReference>
<accession>A0ABP6XUA8</accession>
<evidence type="ECO:0000313" key="2">
    <source>
        <dbReference type="EMBL" id="GAA3572690.1"/>
    </source>
</evidence>
<reference evidence="3" key="1">
    <citation type="journal article" date="2019" name="Int. J. Syst. Evol. Microbiol.">
        <title>The Global Catalogue of Microorganisms (GCM) 10K type strain sequencing project: providing services to taxonomists for standard genome sequencing and annotation.</title>
        <authorList>
            <consortium name="The Broad Institute Genomics Platform"/>
            <consortium name="The Broad Institute Genome Sequencing Center for Infectious Disease"/>
            <person name="Wu L."/>
            <person name="Ma J."/>
        </authorList>
    </citation>
    <scope>NUCLEOTIDE SEQUENCE [LARGE SCALE GENOMIC DNA]</scope>
    <source>
        <strain evidence="3">JCM 16898</strain>
    </source>
</reference>
<proteinExistence type="predicted"/>
<evidence type="ECO:0000256" key="1">
    <source>
        <dbReference type="SAM" id="MobiDB-lite"/>
    </source>
</evidence>
<evidence type="ECO:0000313" key="3">
    <source>
        <dbReference type="Proteomes" id="UP001500689"/>
    </source>
</evidence>
<feature type="region of interest" description="Disordered" evidence="1">
    <location>
        <begin position="51"/>
        <end position="71"/>
    </location>
</feature>
<dbReference type="EMBL" id="BAAAZN010000018">
    <property type="protein sequence ID" value="GAA3572690.1"/>
    <property type="molecule type" value="Genomic_DNA"/>
</dbReference>
<protein>
    <submittedName>
        <fullName evidence="2">Uncharacterized protein</fullName>
    </submittedName>
</protein>
<feature type="region of interest" description="Disordered" evidence="1">
    <location>
        <begin position="89"/>
        <end position="117"/>
    </location>
</feature>
<keyword evidence="3" id="KW-1185">Reference proteome</keyword>
<dbReference type="Proteomes" id="UP001500689">
    <property type="component" value="Unassembled WGS sequence"/>
</dbReference>
<name>A0ABP6XUA8_9PSEU</name>